<evidence type="ECO:0000256" key="6">
    <source>
        <dbReference type="ARBA" id="ARBA00022946"/>
    </source>
</evidence>
<dbReference type="InterPro" id="IPR003205">
    <property type="entry name" value="Cyt_c_oxidase_su8"/>
</dbReference>
<evidence type="ECO:0000256" key="7">
    <source>
        <dbReference type="ARBA" id="ARBA00022989"/>
    </source>
</evidence>
<evidence type="ECO:0000313" key="12">
    <source>
        <dbReference type="Proteomes" id="UP000694552"/>
    </source>
</evidence>
<dbReference type="Proteomes" id="UP000694552">
    <property type="component" value="Unplaced"/>
</dbReference>
<dbReference type="GO" id="GO:0005743">
    <property type="term" value="C:mitochondrial inner membrane"/>
    <property type="evidence" value="ECO:0007669"/>
    <property type="project" value="UniProtKB-SubCell"/>
</dbReference>
<keyword evidence="4 10" id="KW-0812">Transmembrane</keyword>
<name>A0A8C8ASX2_9STRI</name>
<proteinExistence type="inferred from homology"/>
<sequence length="68" mass="7441">GGKVPLEQCKVQTAPPQWVNPLHRSHPTNSSNSCSQEQALAFSVMAASFLVPAAWILAHVEHYKSRSD</sequence>
<evidence type="ECO:0000256" key="5">
    <source>
        <dbReference type="ARBA" id="ARBA00022792"/>
    </source>
</evidence>
<reference evidence="11" key="2">
    <citation type="submission" date="2025-09" db="UniProtKB">
        <authorList>
            <consortium name="Ensembl"/>
        </authorList>
    </citation>
    <scope>IDENTIFICATION</scope>
</reference>
<dbReference type="Pfam" id="PF02285">
    <property type="entry name" value="COX8"/>
    <property type="match status" value="1"/>
</dbReference>
<keyword evidence="7 10" id="KW-1133">Transmembrane helix</keyword>
<keyword evidence="8" id="KW-0496">Mitochondrion</keyword>
<feature type="transmembrane region" description="Helical" evidence="10">
    <location>
        <begin position="39"/>
        <end position="58"/>
    </location>
</feature>
<reference evidence="11" key="1">
    <citation type="submission" date="2025-08" db="UniProtKB">
        <authorList>
            <consortium name="Ensembl"/>
        </authorList>
    </citation>
    <scope>IDENTIFICATION</scope>
</reference>
<comment type="subcellular location">
    <subcellularLocation>
        <location evidence="1">Mitochondrion inner membrane</location>
        <topology evidence="1">Single-pass membrane protein</topology>
    </subcellularLocation>
</comment>
<keyword evidence="6" id="KW-0809">Transit peptide</keyword>
<evidence type="ECO:0000256" key="8">
    <source>
        <dbReference type="ARBA" id="ARBA00023128"/>
    </source>
</evidence>
<evidence type="ECO:0000256" key="10">
    <source>
        <dbReference type="SAM" id="Phobius"/>
    </source>
</evidence>
<dbReference type="GO" id="GO:0045277">
    <property type="term" value="C:respiratory chain complex IV"/>
    <property type="evidence" value="ECO:0007669"/>
    <property type="project" value="InterPro"/>
</dbReference>
<evidence type="ECO:0000256" key="2">
    <source>
        <dbReference type="ARBA" id="ARBA00004673"/>
    </source>
</evidence>
<dbReference type="AlphaFoldDB" id="A0A8C8ASX2"/>
<protein>
    <submittedName>
        <fullName evidence="11">Uncharacterized protein</fullName>
    </submittedName>
</protein>
<keyword evidence="5" id="KW-0999">Mitochondrion inner membrane</keyword>
<dbReference type="Ensembl" id="ENSOSUT00000010158.1">
    <property type="protein sequence ID" value="ENSOSUP00000009815.1"/>
    <property type="gene ID" value="ENSOSUG00000007180.1"/>
</dbReference>
<evidence type="ECO:0000313" key="11">
    <source>
        <dbReference type="Ensembl" id="ENSOSUP00000009815.1"/>
    </source>
</evidence>
<comment type="pathway">
    <text evidence="2">Energy metabolism; oxidative phosphorylation.</text>
</comment>
<organism evidence="11 12">
    <name type="scientific">Otus sunia</name>
    <name type="common">Oriental scops-owl</name>
    <dbReference type="NCBI Taxonomy" id="257818"/>
    <lineage>
        <taxon>Eukaryota</taxon>
        <taxon>Metazoa</taxon>
        <taxon>Chordata</taxon>
        <taxon>Craniata</taxon>
        <taxon>Vertebrata</taxon>
        <taxon>Euteleostomi</taxon>
        <taxon>Archelosauria</taxon>
        <taxon>Archosauria</taxon>
        <taxon>Dinosauria</taxon>
        <taxon>Saurischia</taxon>
        <taxon>Theropoda</taxon>
        <taxon>Coelurosauria</taxon>
        <taxon>Aves</taxon>
        <taxon>Neognathae</taxon>
        <taxon>Neoaves</taxon>
        <taxon>Telluraves</taxon>
        <taxon>Strigiformes</taxon>
        <taxon>Strigidae</taxon>
        <taxon>Otus</taxon>
    </lineage>
</organism>
<dbReference type="InterPro" id="IPR036548">
    <property type="entry name" value="Cyt_c_oxidase_su8_sf"/>
</dbReference>
<evidence type="ECO:0000256" key="4">
    <source>
        <dbReference type="ARBA" id="ARBA00022692"/>
    </source>
</evidence>
<dbReference type="Gene3D" id="4.10.81.10">
    <property type="entry name" value="Cytochrome c oxidase, subunit 8"/>
    <property type="match status" value="1"/>
</dbReference>
<keyword evidence="12" id="KW-1185">Reference proteome</keyword>
<evidence type="ECO:0000256" key="3">
    <source>
        <dbReference type="ARBA" id="ARBA00010117"/>
    </source>
</evidence>
<dbReference type="GO" id="GO:0006123">
    <property type="term" value="P:mitochondrial electron transport, cytochrome c to oxygen"/>
    <property type="evidence" value="ECO:0007669"/>
    <property type="project" value="InterPro"/>
</dbReference>
<evidence type="ECO:0000256" key="9">
    <source>
        <dbReference type="ARBA" id="ARBA00023136"/>
    </source>
</evidence>
<accession>A0A8C8ASX2</accession>
<comment type="similarity">
    <text evidence="3">Belongs to the cytochrome c oxidase VIII family.</text>
</comment>
<evidence type="ECO:0000256" key="1">
    <source>
        <dbReference type="ARBA" id="ARBA00004434"/>
    </source>
</evidence>
<dbReference type="SUPFAM" id="SSF81431">
    <property type="entry name" value="Mitochondrial cytochrome c oxidase subunit VIIIb (aka IX)"/>
    <property type="match status" value="1"/>
</dbReference>
<dbReference type="UniPathway" id="UPA00705"/>
<keyword evidence="9 10" id="KW-0472">Membrane</keyword>